<comment type="caution">
    <text evidence="2">The sequence shown here is derived from an EMBL/GenBank/DDBJ whole genome shotgun (WGS) entry which is preliminary data.</text>
</comment>
<evidence type="ECO:0000313" key="3">
    <source>
        <dbReference type="Proteomes" id="UP000559860"/>
    </source>
</evidence>
<dbReference type="RefSeq" id="WP_182984582.1">
    <property type="nucleotide sequence ID" value="NZ_JABEQD010000001.1"/>
</dbReference>
<dbReference type="Proteomes" id="UP000559860">
    <property type="component" value="Unassembled WGS sequence"/>
</dbReference>
<gene>
    <name evidence="2" type="ORF">HLH36_00550</name>
</gene>
<evidence type="ECO:0000313" key="2">
    <source>
        <dbReference type="EMBL" id="MBB2166859.1"/>
    </source>
</evidence>
<organism evidence="2 3">
    <name type="scientific">Gluconacetobacter aggeris</name>
    <dbReference type="NCBI Taxonomy" id="1286186"/>
    <lineage>
        <taxon>Bacteria</taxon>
        <taxon>Pseudomonadati</taxon>
        <taxon>Pseudomonadota</taxon>
        <taxon>Alphaproteobacteria</taxon>
        <taxon>Acetobacterales</taxon>
        <taxon>Acetobacteraceae</taxon>
        <taxon>Gluconacetobacter</taxon>
    </lineage>
</organism>
<proteinExistence type="predicted"/>
<reference evidence="2 3" key="1">
    <citation type="submission" date="2020-04" db="EMBL/GenBank/DDBJ databases">
        <title>Description of novel Gluconacetobacter.</title>
        <authorList>
            <person name="Sombolestani A."/>
        </authorList>
    </citation>
    <scope>NUCLEOTIDE SEQUENCE [LARGE SCALE GENOMIC DNA]</scope>
    <source>
        <strain evidence="2 3">LMG 27801</strain>
    </source>
</reference>
<accession>A0A7W4NUR2</accession>
<dbReference type="EMBL" id="JABEQD010000001">
    <property type="protein sequence ID" value="MBB2166859.1"/>
    <property type="molecule type" value="Genomic_DNA"/>
</dbReference>
<sequence>MDQNDAGHRGGQQNGDHGANPQSPADPQAAKRLAFSNSNWRDQRSPFGYNISVILMNINRLMEFKNKYRQLRSDIM</sequence>
<name>A0A7W4NUR2_9PROT</name>
<protein>
    <submittedName>
        <fullName evidence="2">Uncharacterized protein</fullName>
    </submittedName>
</protein>
<dbReference type="AlphaFoldDB" id="A0A7W4NUR2"/>
<keyword evidence="3" id="KW-1185">Reference proteome</keyword>
<evidence type="ECO:0000256" key="1">
    <source>
        <dbReference type="SAM" id="MobiDB-lite"/>
    </source>
</evidence>
<feature type="region of interest" description="Disordered" evidence="1">
    <location>
        <begin position="1"/>
        <end position="29"/>
    </location>
</feature>